<gene>
    <name evidence="1" type="ORF">N7468_007316</name>
</gene>
<dbReference type="Proteomes" id="UP001150941">
    <property type="component" value="Unassembled WGS sequence"/>
</dbReference>
<reference evidence="1" key="1">
    <citation type="submission" date="2022-11" db="EMBL/GenBank/DDBJ databases">
        <authorList>
            <person name="Petersen C."/>
        </authorList>
    </citation>
    <scope>NUCLEOTIDE SEQUENCE</scope>
    <source>
        <strain evidence="1">IBT 19713</strain>
    </source>
</reference>
<evidence type="ECO:0000313" key="2">
    <source>
        <dbReference type="Proteomes" id="UP001150941"/>
    </source>
</evidence>
<name>A0A9W9NUK7_9EURO</name>
<dbReference type="Gene3D" id="2.40.70.10">
    <property type="entry name" value="Acid Proteases"/>
    <property type="match status" value="1"/>
</dbReference>
<protein>
    <submittedName>
        <fullName evidence="1">Uncharacterized protein</fullName>
    </submittedName>
</protein>
<dbReference type="AlphaFoldDB" id="A0A9W9NUK7"/>
<comment type="caution">
    <text evidence="1">The sequence shown here is derived from an EMBL/GenBank/DDBJ whole genome shotgun (WGS) entry which is preliminary data.</text>
</comment>
<organism evidence="1 2">
    <name type="scientific">Penicillium chermesinum</name>
    <dbReference type="NCBI Taxonomy" id="63820"/>
    <lineage>
        <taxon>Eukaryota</taxon>
        <taxon>Fungi</taxon>
        <taxon>Dikarya</taxon>
        <taxon>Ascomycota</taxon>
        <taxon>Pezizomycotina</taxon>
        <taxon>Eurotiomycetes</taxon>
        <taxon>Eurotiomycetidae</taxon>
        <taxon>Eurotiales</taxon>
        <taxon>Aspergillaceae</taxon>
        <taxon>Penicillium</taxon>
    </lineage>
</organism>
<proteinExistence type="predicted"/>
<sequence>MTLIDSALAKDLNVPIHKIKPIPISGIRSQHISDTYVKLTLQFYRPKATAEVHAEAYLVDGLHTKLLLGINVMGAEGFKLDFEQRQATITSCQDTVFPIGLQAKLNHVATRPVYAAV</sequence>
<dbReference type="RefSeq" id="XP_058329502.1">
    <property type="nucleotide sequence ID" value="XM_058476612.1"/>
</dbReference>
<reference evidence="1" key="2">
    <citation type="journal article" date="2023" name="IMA Fungus">
        <title>Comparative genomic study of the Penicillium genus elucidates a diverse pangenome and 15 lateral gene transfer events.</title>
        <authorList>
            <person name="Petersen C."/>
            <person name="Sorensen T."/>
            <person name="Nielsen M.R."/>
            <person name="Sondergaard T.E."/>
            <person name="Sorensen J.L."/>
            <person name="Fitzpatrick D.A."/>
            <person name="Frisvad J.C."/>
            <person name="Nielsen K.L."/>
        </authorList>
    </citation>
    <scope>NUCLEOTIDE SEQUENCE</scope>
    <source>
        <strain evidence="1">IBT 19713</strain>
    </source>
</reference>
<dbReference type="GeneID" id="83203915"/>
<dbReference type="EMBL" id="JAPQKS010000005">
    <property type="protein sequence ID" value="KAJ5226091.1"/>
    <property type="molecule type" value="Genomic_DNA"/>
</dbReference>
<accession>A0A9W9NUK7</accession>
<evidence type="ECO:0000313" key="1">
    <source>
        <dbReference type="EMBL" id="KAJ5226091.1"/>
    </source>
</evidence>
<dbReference type="OrthoDB" id="4358334at2759"/>
<dbReference type="InterPro" id="IPR021109">
    <property type="entry name" value="Peptidase_aspartic_dom_sf"/>
</dbReference>
<keyword evidence="2" id="KW-1185">Reference proteome</keyword>